<evidence type="ECO:0000313" key="2">
    <source>
        <dbReference type="EMBL" id="QRD02842.1"/>
    </source>
</evidence>
<dbReference type="EMBL" id="CP069036">
    <property type="protein sequence ID" value="QRD02842.1"/>
    <property type="molecule type" value="Genomic_DNA"/>
</dbReference>
<protein>
    <recommendedName>
        <fullName evidence="1">BTB domain-containing protein</fullName>
    </recommendedName>
</protein>
<name>A0A7U2I7F6_PHANO</name>
<dbReference type="SUPFAM" id="SSF54695">
    <property type="entry name" value="POZ domain"/>
    <property type="match status" value="1"/>
</dbReference>
<gene>
    <name evidence="2" type="ORF">JI435_115660</name>
</gene>
<dbReference type="OrthoDB" id="194443at2759"/>
<dbReference type="RefSeq" id="XP_001801806.1">
    <property type="nucleotide sequence ID" value="XM_001801754.1"/>
</dbReference>
<keyword evidence="3" id="KW-1185">Reference proteome</keyword>
<sequence length="243" mass="27623">MTNTEQKGLLKACEPLIQLPACEHATTRPSPDTYGPIVTVVVGSECDKKEFHIHGGLLQHYSSYFRRAMKPEWTRDATDRIELKQEDPALFQIVFHWFYSGKLYSTPAANGQVPVSEPDLCEIFVFGDCRGIPELCNAAINLLFQRFANEWAYACRCLNYIYTNTVAGSCLRSLFVDLAVSSFSFDKLKENESSYPKEFLIDVVLRSRELKTWPGNVGSKKGFLENKAAEICKYHDHKDPHII</sequence>
<organism evidence="2 3">
    <name type="scientific">Phaeosphaeria nodorum (strain SN15 / ATCC MYA-4574 / FGSC 10173)</name>
    <name type="common">Glume blotch fungus</name>
    <name type="synonym">Parastagonospora nodorum</name>
    <dbReference type="NCBI Taxonomy" id="321614"/>
    <lineage>
        <taxon>Eukaryota</taxon>
        <taxon>Fungi</taxon>
        <taxon>Dikarya</taxon>
        <taxon>Ascomycota</taxon>
        <taxon>Pezizomycotina</taxon>
        <taxon>Dothideomycetes</taxon>
        <taxon>Pleosporomycetidae</taxon>
        <taxon>Pleosporales</taxon>
        <taxon>Pleosporineae</taxon>
        <taxon>Phaeosphaeriaceae</taxon>
        <taxon>Parastagonospora</taxon>
    </lineage>
</organism>
<dbReference type="VEuPathDB" id="FungiDB:JI435_115660"/>
<evidence type="ECO:0000313" key="3">
    <source>
        <dbReference type="Proteomes" id="UP000663193"/>
    </source>
</evidence>
<proteinExistence type="predicted"/>
<dbReference type="CDD" id="cd18186">
    <property type="entry name" value="BTB_POZ_ZBTB_KLHL-like"/>
    <property type="match status" value="1"/>
</dbReference>
<dbReference type="Gene3D" id="3.30.710.10">
    <property type="entry name" value="Potassium Channel Kv1.1, Chain A"/>
    <property type="match status" value="1"/>
</dbReference>
<dbReference type="OMA" id="WETINMS"/>
<dbReference type="KEGG" id="pno:SNOG_11566"/>
<feature type="domain" description="BTB" evidence="1">
    <location>
        <begin position="38"/>
        <end position="107"/>
    </location>
</feature>
<dbReference type="PROSITE" id="PS50097">
    <property type="entry name" value="BTB"/>
    <property type="match status" value="1"/>
</dbReference>
<dbReference type="InterPro" id="IPR011333">
    <property type="entry name" value="SKP1/BTB/POZ_sf"/>
</dbReference>
<dbReference type="PANTHER" id="PTHR47843:SF2">
    <property type="entry name" value="BTB DOMAIN-CONTAINING PROTEIN"/>
    <property type="match status" value="1"/>
</dbReference>
<evidence type="ECO:0000259" key="1">
    <source>
        <dbReference type="PROSITE" id="PS50097"/>
    </source>
</evidence>
<dbReference type="AlphaFoldDB" id="A0A7U2I7F6"/>
<accession>A0A7U2I7F6</accession>
<dbReference type="Pfam" id="PF00651">
    <property type="entry name" value="BTB"/>
    <property type="match status" value="1"/>
</dbReference>
<dbReference type="InterPro" id="IPR000210">
    <property type="entry name" value="BTB/POZ_dom"/>
</dbReference>
<dbReference type="Proteomes" id="UP000663193">
    <property type="component" value="Chromosome 14"/>
</dbReference>
<reference evidence="3" key="1">
    <citation type="journal article" date="2021" name="BMC Genomics">
        <title>Chromosome-level genome assembly and manually-curated proteome of model necrotroph Parastagonospora nodorum Sn15 reveals a genome-wide trove of candidate effector homologs, and redundancy of virulence-related functions within an accessory chromosome.</title>
        <authorList>
            <person name="Bertazzoni S."/>
            <person name="Jones D.A.B."/>
            <person name="Phan H.T."/>
            <person name="Tan K.-C."/>
            <person name="Hane J.K."/>
        </authorList>
    </citation>
    <scope>NUCLEOTIDE SEQUENCE [LARGE SCALE GENOMIC DNA]</scope>
    <source>
        <strain evidence="3">SN15 / ATCC MYA-4574 / FGSC 10173)</strain>
    </source>
</reference>
<dbReference type="PANTHER" id="PTHR47843">
    <property type="entry name" value="BTB DOMAIN-CONTAINING PROTEIN-RELATED"/>
    <property type="match status" value="1"/>
</dbReference>